<name>A0A2I1M3W7_9BIFI</name>
<organism evidence="1 2">
    <name type="scientific">Alloscardovia omnicolens</name>
    <dbReference type="NCBI Taxonomy" id="419015"/>
    <lineage>
        <taxon>Bacteria</taxon>
        <taxon>Bacillati</taxon>
        <taxon>Actinomycetota</taxon>
        <taxon>Actinomycetes</taxon>
        <taxon>Bifidobacteriales</taxon>
        <taxon>Bifidobacteriaceae</taxon>
        <taxon>Alloscardovia</taxon>
    </lineage>
</organism>
<dbReference type="Proteomes" id="UP000242263">
    <property type="component" value="Unassembled WGS sequence"/>
</dbReference>
<comment type="caution">
    <text evidence="1">The sequence shown here is derived from an EMBL/GenBank/DDBJ whole genome shotgun (WGS) entry which is preliminary data.</text>
</comment>
<dbReference type="RefSeq" id="WP_101541397.1">
    <property type="nucleotide sequence ID" value="NZ_PKGU01000003.1"/>
</dbReference>
<protein>
    <recommendedName>
        <fullName evidence="3">DUF559 domain-containing protein</fullName>
    </recommendedName>
</protein>
<evidence type="ECO:0000313" key="2">
    <source>
        <dbReference type="Proteomes" id="UP000242263"/>
    </source>
</evidence>
<evidence type="ECO:0008006" key="3">
    <source>
        <dbReference type="Google" id="ProtNLM"/>
    </source>
</evidence>
<accession>A0A2I1M3W7</accession>
<gene>
    <name evidence="1" type="ORF">CYJ32_04605</name>
</gene>
<sequence>MKTSIQQPEIIVLKGNDSKKYNKHYAKIMRGVVMNTERFSKDSPAWEIRDAVNLARIHAVYATRTGIECFTHESAMLIHGIPTWDNTPEIRAVKGNDRHIVDLKEVEICKHTVVSRKFLPSALMLSKKHVQNINGLPVESLVLTSLRIALSRPAIDAIVAVSEILHEVTSFSRFHQKDSRIAEKKVKDTLLTSLMNVRREYPRLFNYKRAELIINTADAGCENIAEAALLPFVCATFPNQYVTQYKIRARGNDYYADFAIPGLNLLIEFDGKGKMGSNENEFLDARQESIKRQQLLEMLGYSFIRVTWKELLSPRELMHHLLSVAVTQRENFREESSALRTLLESESVL</sequence>
<reference evidence="1 2" key="1">
    <citation type="submission" date="2017-12" db="EMBL/GenBank/DDBJ databases">
        <title>Phylogenetic diversity of female urinary microbiome.</title>
        <authorList>
            <person name="Thomas-White K."/>
            <person name="Wolfe A.J."/>
        </authorList>
    </citation>
    <scope>NUCLEOTIDE SEQUENCE [LARGE SCALE GENOMIC DNA]</scope>
    <source>
        <strain evidence="1 2">UMB0064</strain>
    </source>
</reference>
<dbReference type="EMBL" id="PKGU01000003">
    <property type="protein sequence ID" value="PKZ14810.1"/>
    <property type="molecule type" value="Genomic_DNA"/>
</dbReference>
<proteinExistence type="predicted"/>
<dbReference type="AlphaFoldDB" id="A0A2I1M3W7"/>
<dbReference type="Gene3D" id="3.40.960.10">
    <property type="entry name" value="VSR Endonuclease"/>
    <property type="match status" value="1"/>
</dbReference>
<evidence type="ECO:0000313" key="1">
    <source>
        <dbReference type="EMBL" id="PKZ14810.1"/>
    </source>
</evidence>